<dbReference type="GO" id="GO:0015031">
    <property type="term" value="P:protein transport"/>
    <property type="evidence" value="ECO:0007669"/>
    <property type="project" value="UniProtKB-KW"/>
</dbReference>
<dbReference type="GO" id="GO:0005771">
    <property type="term" value="C:multivesicular body"/>
    <property type="evidence" value="ECO:0007669"/>
    <property type="project" value="TreeGrafter"/>
</dbReference>
<evidence type="ECO:0000256" key="2">
    <source>
        <dbReference type="ARBA" id="ARBA00006190"/>
    </source>
</evidence>
<evidence type="ECO:0000256" key="1">
    <source>
        <dbReference type="ARBA" id="ARBA00004608"/>
    </source>
</evidence>
<dbReference type="PANTHER" id="PTHR22761">
    <property type="entry name" value="CHARGED MULTIVESICULAR BODY PROTEIN"/>
    <property type="match status" value="1"/>
</dbReference>
<evidence type="ECO:0000256" key="6">
    <source>
        <dbReference type="ARBA" id="ARBA00023136"/>
    </source>
</evidence>
<evidence type="ECO:0000256" key="4">
    <source>
        <dbReference type="ARBA" id="ARBA00022753"/>
    </source>
</evidence>
<evidence type="ECO:0000256" key="3">
    <source>
        <dbReference type="ARBA" id="ARBA00022448"/>
    </source>
</evidence>
<gene>
    <name evidence="9" type="primary">CHMP6_1</name>
    <name evidence="9" type="ORF">FJT64_009508</name>
</gene>
<comment type="caution">
    <text evidence="9">The sequence shown here is derived from an EMBL/GenBank/DDBJ whole genome shotgun (WGS) entry which is preliminary data.</text>
</comment>
<keyword evidence="3" id="KW-0813">Transport</keyword>
<evidence type="ECO:0000256" key="5">
    <source>
        <dbReference type="ARBA" id="ARBA00022927"/>
    </source>
</evidence>
<keyword evidence="4" id="KW-0967">Endosome</keyword>
<dbReference type="GO" id="GO:0000815">
    <property type="term" value="C:ESCRT III complex"/>
    <property type="evidence" value="ECO:0007669"/>
    <property type="project" value="TreeGrafter"/>
</dbReference>
<evidence type="ECO:0000256" key="8">
    <source>
        <dbReference type="SAM" id="MobiDB-lite"/>
    </source>
</evidence>
<dbReference type="AlphaFoldDB" id="A0A6A4VMB4"/>
<evidence type="ECO:0000313" key="10">
    <source>
        <dbReference type="Proteomes" id="UP000440578"/>
    </source>
</evidence>
<dbReference type="InterPro" id="IPR005024">
    <property type="entry name" value="Snf7_fam"/>
</dbReference>
<proteinExistence type="inferred from homology"/>
<keyword evidence="5" id="KW-0653">Protein transport</keyword>
<feature type="coiled-coil region" evidence="7">
    <location>
        <begin position="49"/>
        <end position="76"/>
    </location>
</feature>
<evidence type="ECO:0000313" key="9">
    <source>
        <dbReference type="EMBL" id="KAF0292520.1"/>
    </source>
</evidence>
<sequence length="243" mass="27634">MGQASLLIQNAYCCDKLRFTWLSFLIPTEQPTAMGSLFSKKKESRITEQDKAILQLKKQRDQLKQYSKRIQLSLEKDRQLAKTLLHSGQKSRAKLLLKKKRFQEQLLTRTEGMLDNIEQMTHDLEFAQVEMKVLDGLKDGNAALKKMHDLVSIDEIERIMDETQEGIEKQKEIDDLLSGQLTSEDEDAVLAELDALVAAEDAEREAKLPDVPAEPLPEPEPEAEPAAERPKRERNSEKVALPA</sequence>
<keyword evidence="6" id="KW-0472">Membrane</keyword>
<comment type="subcellular location">
    <subcellularLocation>
        <location evidence="1">Endosome membrane</location>
    </subcellularLocation>
</comment>
<protein>
    <submittedName>
        <fullName evidence="9">Charged multivesicular body protein 6</fullName>
    </submittedName>
</protein>
<reference evidence="9 10" key="1">
    <citation type="submission" date="2019-07" db="EMBL/GenBank/DDBJ databases">
        <title>Draft genome assembly of a fouling barnacle, Amphibalanus amphitrite (Darwin, 1854): The first reference genome for Thecostraca.</title>
        <authorList>
            <person name="Kim W."/>
        </authorList>
    </citation>
    <scope>NUCLEOTIDE SEQUENCE [LARGE SCALE GENOMIC DNA]</scope>
    <source>
        <strain evidence="9">SNU_AA5</strain>
        <tissue evidence="9">Soma without cirri and trophi</tissue>
    </source>
</reference>
<dbReference type="Gene3D" id="6.10.140.1230">
    <property type="match status" value="1"/>
</dbReference>
<dbReference type="GO" id="GO:0006900">
    <property type="term" value="P:vesicle budding from membrane"/>
    <property type="evidence" value="ECO:0007669"/>
    <property type="project" value="TreeGrafter"/>
</dbReference>
<evidence type="ECO:0000256" key="7">
    <source>
        <dbReference type="SAM" id="Coils"/>
    </source>
</evidence>
<dbReference type="PANTHER" id="PTHR22761:SF5">
    <property type="entry name" value="CHARGED MULTIVESICULAR BODY PROTEIN 6"/>
    <property type="match status" value="1"/>
</dbReference>
<organism evidence="9 10">
    <name type="scientific">Amphibalanus amphitrite</name>
    <name type="common">Striped barnacle</name>
    <name type="synonym">Balanus amphitrite</name>
    <dbReference type="NCBI Taxonomy" id="1232801"/>
    <lineage>
        <taxon>Eukaryota</taxon>
        <taxon>Metazoa</taxon>
        <taxon>Ecdysozoa</taxon>
        <taxon>Arthropoda</taxon>
        <taxon>Crustacea</taxon>
        <taxon>Multicrustacea</taxon>
        <taxon>Cirripedia</taxon>
        <taxon>Thoracica</taxon>
        <taxon>Thoracicalcarea</taxon>
        <taxon>Balanomorpha</taxon>
        <taxon>Balanoidea</taxon>
        <taxon>Balanidae</taxon>
        <taxon>Amphibalaninae</taxon>
        <taxon>Amphibalanus</taxon>
    </lineage>
</organism>
<feature type="region of interest" description="Disordered" evidence="8">
    <location>
        <begin position="201"/>
        <end position="243"/>
    </location>
</feature>
<dbReference type="GO" id="GO:0032511">
    <property type="term" value="P:late endosome to vacuole transport via multivesicular body sorting pathway"/>
    <property type="evidence" value="ECO:0007669"/>
    <property type="project" value="TreeGrafter"/>
</dbReference>
<name>A0A6A4VMB4_AMPAM</name>
<dbReference type="OrthoDB" id="441172at2759"/>
<keyword evidence="7" id="KW-0175">Coiled coil</keyword>
<dbReference type="Proteomes" id="UP000440578">
    <property type="component" value="Unassembled WGS sequence"/>
</dbReference>
<keyword evidence="10" id="KW-1185">Reference proteome</keyword>
<accession>A0A6A4VMB4</accession>
<dbReference type="EMBL" id="VIIS01001807">
    <property type="protein sequence ID" value="KAF0292520.1"/>
    <property type="molecule type" value="Genomic_DNA"/>
</dbReference>
<dbReference type="Pfam" id="PF03357">
    <property type="entry name" value="Snf7"/>
    <property type="match status" value="1"/>
</dbReference>
<feature type="compositionally biased region" description="Basic and acidic residues" evidence="8">
    <location>
        <begin position="226"/>
        <end position="237"/>
    </location>
</feature>
<comment type="similarity">
    <text evidence="2">Belongs to the SNF7 family.</text>
</comment>